<dbReference type="AlphaFoldDB" id="A0A6V7WB16"/>
<dbReference type="Proteomes" id="UP000580250">
    <property type="component" value="Unassembled WGS sequence"/>
</dbReference>
<accession>A0A6V7WB16</accession>
<evidence type="ECO:0000313" key="1">
    <source>
        <dbReference type="EMBL" id="CAD2184315.1"/>
    </source>
</evidence>
<name>A0A6V7WB16_MELEN</name>
<protein>
    <submittedName>
        <fullName evidence="1">Uncharacterized protein</fullName>
    </submittedName>
</protein>
<evidence type="ECO:0000313" key="2">
    <source>
        <dbReference type="Proteomes" id="UP000580250"/>
    </source>
</evidence>
<reference evidence="1 2" key="1">
    <citation type="submission" date="2020-08" db="EMBL/GenBank/DDBJ databases">
        <authorList>
            <person name="Koutsovoulos G."/>
            <person name="Danchin GJ E."/>
        </authorList>
    </citation>
    <scope>NUCLEOTIDE SEQUENCE [LARGE SCALE GENOMIC DNA]</scope>
</reference>
<comment type="caution">
    <text evidence="1">The sequence shown here is derived from an EMBL/GenBank/DDBJ whole genome shotgun (WGS) entry which is preliminary data.</text>
</comment>
<sequence>MLNKKRSGNSKKNVKIMQAWKEEGERTEVATKKTIFRVSNQSRKITNRMSVNNIF</sequence>
<proteinExistence type="predicted"/>
<gene>
    <name evidence="1" type="ORF">MENT_LOCUS36661</name>
</gene>
<organism evidence="1 2">
    <name type="scientific">Meloidogyne enterolobii</name>
    <name type="common">Root-knot nematode worm</name>
    <name type="synonym">Meloidogyne mayaguensis</name>
    <dbReference type="NCBI Taxonomy" id="390850"/>
    <lineage>
        <taxon>Eukaryota</taxon>
        <taxon>Metazoa</taxon>
        <taxon>Ecdysozoa</taxon>
        <taxon>Nematoda</taxon>
        <taxon>Chromadorea</taxon>
        <taxon>Rhabditida</taxon>
        <taxon>Tylenchina</taxon>
        <taxon>Tylenchomorpha</taxon>
        <taxon>Tylenchoidea</taxon>
        <taxon>Meloidogynidae</taxon>
        <taxon>Meloidogyninae</taxon>
        <taxon>Meloidogyne</taxon>
    </lineage>
</organism>
<dbReference type="EMBL" id="CAJEWN010000497">
    <property type="protein sequence ID" value="CAD2184315.1"/>
    <property type="molecule type" value="Genomic_DNA"/>
</dbReference>